<keyword evidence="2" id="KW-1185">Reference proteome</keyword>
<dbReference type="Proteomes" id="UP000823405">
    <property type="component" value="Unassembled WGS sequence"/>
</dbReference>
<evidence type="ECO:0000313" key="1">
    <source>
        <dbReference type="EMBL" id="KAG0271107.1"/>
    </source>
</evidence>
<proteinExistence type="predicted"/>
<accession>A0A9P6QMA0</accession>
<comment type="caution">
    <text evidence="1">The sequence shown here is derived from an EMBL/GenBank/DDBJ whole genome shotgun (WGS) entry which is preliminary data.</text>
</comment>
<dbReference type="AlphaFoldDB" id="A0A9P6QMA0"/>
<reference evidence="1" key="1">
    <citation type="journal article" date="2020" name="Fungal Divers.">
        <title>Resolving the Mortierellaceae phylogeny through synthesis of multi-gene phylogenetics and phylogenomics.</title>
        <authorList>
            <person name="Vandepol N."/>
            <person name="Liber J."/>
            <person name="Desiro A."/>
            <person name="Na H."/>
            <person name="Kennedy M."/>
            <person name="Barry K."/>
            <person name="Grigoriev I.V."/>
            <person name="Miller A.N."/>
            <person name="O'Donnell K."/>
            <person name="Stajich J.E."/>
            <person name="Bonito G."/>
        </authorList>
    </citation>
    <scope>NUCLEOTIDE SEQUENCE</scope>
    <source>
        <strain evidence="1">NVP60</strain>
    </source>
</reference>
<feature type="non-terminal residue" evidence="1">
    <location>
        <position position="93"/>
    </location>
</feature>
<feature type="non-terminal residue" evidence="1">
    <location>
        <position position="1"/>
    </location>
</feature>
<gene>
    <name evidence="1" type="ORF">BGZ97_011341</name>
</gene>
<organism evidence="1 2">
    <name type="scientific">Linnemannia gamsii</name>
    <dbReference type="NCBI Taxonomy" id="64522"/>
    <lineage>
        <taxon>Eukaryota</taxon>
        <taxon>Fungi</taxon>
        <taxon>Fungi incertae sedis</taxon>
        <taxon>Mucoromycota</taxon>
        <taxon>Mortierellomycotina</taxon>
        <taxon>Mortierellomycetes</taxon>
        <taxon>Mortierellales</taxon>
        <taxon>Mortierellaceae</taxon>
        <taxon>Linnemannia</taxon>
    </lineage>
</organism>
<dbReference type="EMBL" id="JAAAIN010006318">
    <property type="protein sequence ID" value="KAG0271107.1"/>
    <property type="molecule type" value="Genomic_DNA"/>
</dbReference>
<dbReference type="OrthoDB" id="2415075at2759"/>
<name>A0A9P6QMA0_9FUNG</name>
<protein>
    <submittedName>
        <fullName evidence="1">Uncharacterized protein</fullName>
    </submittedName>
</protein>
<sequence length="93" mass="10777">QCCPWLTCDLGAYECRDFNARPKQNVSPRIHRMLEPEMCHGPGEPCDRPAGQCCPWLTCNLGAYECQEYDARPQKNVAPRIHRLFEPEMCHQE</sequence>
<evidence type="ECO:0000313" key="2">
    <source>
        <dbReference type="Proteomes" id="UP000823405"/>
    </source>
</evidence>